<comment type="caution">
    <text evidence="1">The sequence shown here is derived from an EMBL/GenBank/DDBJ whole genome shotgun (WGS) entry which is preliminary data.</text>
</comment>
<dbReference type="EMBL" id="JAFFZS010000003">
    <property type="protein sequence ID" value="MBN0043648.1"/>
    <property type="molecule type" value="Genomic_DNA"/>
</dbReference>
<gene>
    <name evidence="1" type="ORF">JS756_05920</name>
</gene>
<evidence type="ECO:0000313" key="2">
    <source>
        <dbReference type="Proteomes" id="UP000788262"/>
    </source>
</evidence>
<reference evidence="1 2" key="1">
    <citation type="submission" date="2021-02" db="EMBL/GenBank/DDBJ databases">
        <title>Whole genome sequencing of Streptomyces actuosus VRA1.</title>
        <authorList>
            <person name="Sen G."/>
            <person name="Sen A."/>
        </authorList>
    </citation>
    <scope>NUCLEOTIDE SEQUENCE [LARGE SCALE GENOMIC DNA]</scope>
    <source>
        <strain evidence="1 2">VRA1</strain>
    </source>
</reference>
<protein>
    <submittedName>
        <fullName evidence="1">Uncharacterized protein</fullName>
    </submittedName>
</protein>
<dbReference type="SUPFAM" id="SSF54909">
    <property type="entry name" value="Dimeric alpha+beta barrel"/>
    <property type="match status" value="1"/>
</dbReference>
<accession>A0ABS2VKN8</accession>
<organism evidence="1 2">
    <name type="scientific">Streptomyces actuosus</name>
    <dbReference type="NCBI Taxonomy" id="1885"/>
    <lineage>
        <taxon>Bacteria</taxon>
        <taxon>Bacillati</taxon>
        <taxon>Actinomycetota</taxon>
        <taxon>Actinomycetes</taxon>
        <taxon>Kitasatosporales</taxon>
        <taxon>Streptomycetaceae</taxon>
        <taxon>Streptomyces</taxon>
    </lineage>
</organism>
<proteinExistence type="predicted"/>
<dbReference type="RefSeq" id="WP_205381870.1">
    <property type="nucleotide sequence ID" value="NZ_JAFFZS010000003.1"/>
</dbReference>
<keyword evidence="2" id="KW-1185">Reference proteome</keyword>
<evidence type="ECO:0000313" key="1">
    <source>
        <dbReference type="EMBL" id="MBN0043648.1"/>
    </source>
</evidence>
<dbReference type="InterPro" id="IPR011008">
    <property type="entry name" value="Dimeric_a/b-barrel"/>
</dbReference>
<sequence length="195" mass="21298">MDHEAGTGEQRALPPGAAWRSVAACILSSFVLLGRGRVHLPAGRLGMRLTFADGTSARVYRETCLGSGLAKDPCTLVVCFRLRRVRGRAHALFRRESLLNTPLFVGFPGFTSKLWLADDELGRYRGVYEWDGPERAEHYARSLWRVLALVSEHGSIGYAVLPRLRRDDVIAGPGPAGDRGAGRDAGAWWLPAGGM</sequence>
<dbReference type="Proteomes" id="UP000788262">
    <property type="component" value="Unassembled WGS sequence"/>
</dbReference>
<dbReference type="Gene3D" id="3.30.70.100">
    <property type="match status" value="1"/>
</dbReference>
<name>A0ABS2VKN8_STRAS</name>